<evidence type="ECO:0000256" key="1">
    <source>
        <dbReference type="ARBA" id="ARBA00018672"/>
    </source>
</evidence>
<feature type="domain" description="HTH araC/xylS-type" evidence="7">
    <location>
        <begin position="234"/>
        <end position="332"/>
    </location>
</feature>
<keyword evidence="4" id="KW-0804">Transcription</keyword>
<name>A0A3E3HXB8_9FIRM</name>
<proteinExistence type="predicted"/>
<dbReference type="Gene3D" id="1.10.10.60">
    <property type="entry name" value="Homeodomain-like"/>
    <property type="match status" value="2"/>
</dbReference>
<dbReference type="GO" id="GO:0000160">
    <property type="term" value="P:phosphorelay signal transduction system"/>
    <property type="evidence" value="ECO:0007669"/>
    <property type="project" value="InterPro"/>
</dbReference>
<dbReference type="GeneID" id="97989895"/>
<dbReference type="InterPro" id="IPR011006">
    <property type="entry name" value="CheY-like_superfamily"/>
</dbReference>
<reference evidence="9" key="1">
    <citation type="submission" date="2018-08" db="EMBL/GenBank/DDBJ databases">
        <title>A genome reference for cultivated species of the human gut microbiota.</title>
        <authorList>
            <person name="Zou Y."/>
            <person name="Xue W."/>
            <person name="Luo G."/>
        </authorList>
    </citation>
    <scope>NUCLEOTIDE SEQUENCE [LARGE SCALE GENOMIC DNA]</scope>
    <source>
        <strain evidence="9">TF05-5AC</strain>
    </source>
</reference>
<dbReference type="SUPFAM" id="SSF46689">
    <property type="entry name" value="Homeodomain-like"/>
    <property type="match status" value="2"/>
</dbReference>
<dbReference type="SMART" id="SM00342">
    <property type="entry name" value="HTH_ARAC"/>
    <property type="match status" value="1"/>
</dbReference>
<dbReference type="InterPro" id="IPR001789">
    <property type="entry name" value="Sig_transdc_resp-reg_receiver"/>
</dbReference>
<dbReference type="AlphaFoldDB" id="A0A3E3HXB8"/>
<evidence type="ECO:0000256" key="5">
    <source>
        <dbReference type="ARBA" id="ARBA00024867"/>
    </source>
</evidence>
<dbReference type="Proteomes" id="UP000260812">
    <property type="component" value="Unassembled WGS sequence"/>
</dbReference>
<evidence type="ECO:0000313" key="9">
    <source>
        <dbReference type="EMBL" id="RGE56484.1"/>
    </source>
</evidence>
<dbReference type="InterPro" id="IPR020449">
    <property type="entry name" value="Tscrpt_reg_AraC-type_HTH"/>
</dbReference>
<keyword evidence="2" id="KW-0805">Transcription regulation</keyword>
<sequence length="336" mass="39244">MYKVLIIDDQIHICRGMAEIIDWKQEGFKSVEYTTRPDKALEMMDTAVPDLIITDVCMPDTDGFSLLKQIHYRFPKLLNIVISGYNEFEYARKAIRSYSLDYLLKPINEDELLAAVRKAKTTLDFRASYPVLSEADIGAFQSALFNADEDAGMAILREKEKQILQEGLPQICRYITCEKIINVMWKFSDEMNLPISQIFNNTKEKDFLETVDIYKKLFEWIKKERLSAGSRIVNEMCRIIDEQYNRNLTIQKMAEELFVTPAYLGQVFKKKLNMPFNDYLHTVRIEKAKELLQSNILSIAQISEMIGYKTIDHFYRKFKEITGVTPKEFRESVKNP</sequence>
<evidence type="ECO:0000256" key="4">
    <source>
        <dbReference type="ARBA" id="ARBA00023163"/>
    </source>
</evidence>
<dbReference type="Pfam" id="PF00072">
    <property type="entry name" value="Response_reg"/>
    <property type="match status" value="1"/>
</dbReference>
<dbReference type="SUPFAM" id="SSF52172">
    <property type="entry name" value="CheY-like"/>
    <property type="match status" value="1"/>
</dbReference>
<feature type="domain" description="Response regulatory" evidence="8">
    <location>
        <begin position="3"/>
        <end position="120"/>
    </location>
</feature>
<dbReference type="PROSITE" id="PS00041">
    <property type="entry name" value="HTH_ARAC_FAMILY_1"/>
    <property type="match status" value="1"/>
</dbReference>
<evidence type="ECO:0000256" key="3">
    <source>
        <dbReference type="ARBA" id="ARBA00023125"/>
    </source>
</evidence>
<dbReference type="SMART" id="SM00448">
    <property type="entry name" value="REC"/>
    <property type="match status" value="1"/>
</dbReference>
<evidence type="ECO:0000259" key="8">
    <source>
        <dbReference type="PROSITE" id="PS50110"/>
    </source>
</evidence>
<dbReference type="InterPro" id="IPR018062">
    <property type="entry name" value="HTH_AraC-typ_CS"/>
</dbReference>
<evidence type="ECO:0000256" key="6">
    <source>
        <dbReference type="PROSITE-ProRule" id="PRU00169"/>
    </source>
</evidence>
<evidence type="ECO:0000313" key="10">
    <source>
        <dbReference type="Proteomes" id="UP000260812"/>
    </source>
</evidence>
<evidence type="ECO:0000256" key="2">
    <source>
        <dbReference type="ARBA" id="ARBA00023015"/>
    </source>
</evidence>
<dbReference type="PROSITE" id="PS50110">
    <property type="entry name" value="RESPONSE_REGULATORY"/>
    <property type="match status" value="1"/>
</dbReference>
<dbReference type="Pfam" id="PF12833">
    <property type="entry name" value="HTH_18"/>
    <property type="match status" value="1"/>
</dbReference>
<organism evidence="9 10">
    <name type="scientific">Eisenbergiella massiliensis</name>
    <dbReference type="NCBI Taxonomy" id="1720294"/>
    <lineage>
        <taxon>Bacteria</taxon>
        <taxon>Bacillati</taxon>
        <taxon>Bacillota</taxon>
        <taxon>Clostridia</taxon>
        <taxon>Lachnospirales</taxon>
        <taxon>Lachnospiraceae</taxon>
        <taxon>Eisenbergiella</taxon>
    </lineage>
</organism>
<dbReference type="GO" id="GO:0043565">
    <property type="term" value="F:sequence-specific DNA binding"/>
    <property type="evidence" value="ECO:0007669"/>
    <property type="project" value="InterPro"/>
</dbReference>
<dbReference type="GO" id="GO:0003700">
    <property type="term" value="F:DNA-binding transcription factor activity"/>
    <property type="evidence" value="ECO:0007669"/>
    <property type="project" value="InterPro"/>
</dbReference>
<dbReference type="EMBL" id="QVLV01000025">
    <property type="protein sequence ID" value="RGE56484.1"/>
    <property type="molecule type" value="Genomic_DNA"/>
</dbReference>
<dbReference type="PANTHER" id="PTHR43280:SF28">
    <property type="entry name" value="HTH-TYPE TRANSCRIPTIONAL ACTIVATOR RHAS"/>
    <property type="match status" value="1"/>
</dbReference>
<gene>
    <name evidence="9" type="ORF">DXC51_24340</name>
</gene>
<comment type="function">
    <text evidence="5">May play the central regulatory role in sporulation. It may be an element of the effector pathway responsible for the activation of sporulation genes in response to nutritional stress. Spo0A may act in concert with spo0H (a sigma factor) to control the expression of some genes that are critical to the sporulation process.</text>
</comment>
<evidence type="ECO:0000259" key="7">
    <source>
        <dbReference type="PROSITE" id="PS01124"/>
    </source>
</evidence>
<dbReference type="CDD" id="cd17536">
    <property type="entry name" value="REC_YesN-like"/>
    <property type="match status" value="1"/>
</dbReference>
<feature type="modified residue" description="4-aspartylphosphate" evidence="6">
    <location>
        <position position="55"/>
    </location>
</feature>
<dbReference type="RefSeq" id="WP_117545561.1">
    <property type="nucleotide sequence ID" value="NZ_JBKUNB010000017.1"/>
</dbReference>
<dbReference type="PANTHER" id="PTHR43280">
    <property type="entry name" value="ARAC-FAMILY TRANSCRIPTIONAL REGULATOR"/>
    <property type="match status" value="1"/>
</dbReference>
<dbReference type="Gene3D" id="3.40.50.2300">
    <property type="match status" value="1"/>
</dbReference>
<keyword evidence="3" id="KW-0238">DNA-binding</keyword>
<accession>A0A3E3HXB8</accession>
<dbReference type="PRINTS" id="PR00032">
    <property type="entry name" value="HTHARAC"/>
</dbReference>
<dbReference type="PROSITE" id="PS01124">
    <property type="entry name" value="HTH_ARAC_FAMILY_2"/>
    <property type="match status" value="1"/>
</dbReference>
<protein>
    <recommendedName>
        <fullName evidence="1">Stage 0 sporulation protein A homolog</fullName>
    </recommendedName>
</protein>
<comment type="caution">
    <text evidence="9">The sequence shown here is derived from an EMBL/GenBank/DDBJ whole genome shotgun (WGS) entry which is preliminary data.</text>
</comment>
<dbReference type="InterPro" id="IPR018060">
    <property type="entry name" value="HTH_AraC"/>
</dbReference>
<keyword evidence="6" id="KW-0597">Phosphoprotein</keyword>
<keyword evidence="10" id="KW-1185">Reference proteome</keyword>
<dbReference type="InterPro" id="IPR009057">
    <property type="entry name" value="Homeodomain-like_sf"/>
</dbReference>